<dbReference type="Proteomes" id="UP000294498">
    <property type="component" value="Unassembled WGS sequence"/>
</dbReference>
<feature type="transmembrane region" description="Helical" evidence="1">
    <location>
        <begin position="54"/>
        <end position="77"/>
    </location>
</feature>
<dbReference type="InterPro" id="IPR007165">
    <property type="entry name" value="Phage_holin_4_2"/>
</dbReference>
<dbReference type="RefSeq" id="WP_246073486.1">
    <property type="nucleotide sequence ID" value="NZ_SODV01000001.1"/>
</dbReference>
<evidence type="ECO:0000313" key="2">
    <source>
        <dbReference type="EMBL" id="TDW99654.1"/>
    </source>
</evidence>
<keyword evidence="1" id="KW-1133">Transmembrane helix</keyword>
<dbReference type="AlphaFoldDB" id="A0A4R8DQH6"/>
<dbReference type="PANTHER" id="PTHR37309:SF1">
    <property type="entry name" value="SLR0284 PROTEIN"/>
    <property type="match status" value="1"/>
</dbReference>
<feature type="transmembrane region" description="Helical" evidence="1">
    <location>
        <begin position="89"/>
        <end position="107"/>
    </location>
</feature>
<accession>A0A4R8DQH6</accession>
<proteinExistence type="predicted"/>
<gene>
    <name evidence="2" type="ORF">EDB95_0664</name>
</gene>
<feature type="transmembrane region" description="Helical" evidence="1">
    <location>
        <begin position="29"/>
        <end position="47"/>
    </location>
</feature>
<protein>
    <submittedName>
        <fullName evidence="2">Putative membrane protein</fullName>
    </submittedName>
</protein>
<sequence length="119" mass="13426">MVKFILKIFFTAAVILGLARLLPGVKIDSYWTAIIVALVLAVLNAFIRPILIFLTLPATLVTFGLFLFVINAGIILLDAYFVHGFHIDNFWWALVFSILLSVILSFFDGLEKQQEHKSE</sequence>
<dbReference type="EMBL" id="SODV01000001">
    <property type="protein sequence ID" value="TDW99654.1"/>
    <property type="molecule type" value="Genomic_DNA"/>
</dbReference>
<keyword evidence="3" id="KW-1185">Reference proteome</keyword>
<evidence type="ECO:0000256" key="1">
    <source>
        <dbReference type="SAM" id="Phobius"/>
    </source>
</evidence>
<comment type="caution">
    <text evidence="2">The sequence shown here is derived from an EMBL/GenBank/DDBJ whole genome shotgun (WGS) entry which is preliminary data.</text>
</comment>
<keyword evidence="1" id="KW-0472">Membrane</keyword>
<keyword evidence="1" id="KW-0812">Transmembrane</keyword>
<name>A0A4R8DQH6_9BACT</name>
<evidence type="ECO:0000313" key="3">
    <source>
        <dbReference type="Proteomes" id="UP000294498"/>
    </source>
</evidence>
<dbReference type="PANTHER" id="PTHR37309">
    <property type="entry name" value="SLR0284 PROTEIN"/>
    <property type="match status" value="1"/>
</dbReference>
<reference evidence="2 3" key="1">
    <citation type="submission" date="2019-03" db="EMBL/GenBank/DDBJ databases">
        <title>Genomic Encyclopedia of Type Strains, Phase IV (KMG-IV): sequencing the most valuable type-strain genomes for metagenomic binning, comparative biology and taxonomic classification.</title>
        <authorList>
            <person name="Goeker M."/>
        </authorList>
    </citation>
    <scope>NUCLEOTIDE SEQUENCE [LARGE SCALE GENOMIC DNA]</scope>
    <source>
        <strain evidence="2 3">DSM 100059</strain>
    </source>
</reference>
<dbReference type="Pfam" id="PF04020">
    <property type="entry name" value="Phage_holin_4_2"/>
    <property type="match status" value="1"/>
</dbReference>
<organism evidence="2 3">
    <name type="scientific">Dinghuibacter silviterrae</name>
    <dbReference type="NCBI Taxonomy" id="1539049"/>
    <lineage>
        <taxon>Bacteria</taxon>
        <taxon>Pseudomonadati</taxon>
        <taxon>Bacteroidota</taxon>
        <taxon>Chitinophagia</taxon>
        <taxon>Chitinophagales</taxon>
        <taxon>Chitinophagaceae</taxon>
        <taxon>Dinghuibacter</taxon>
    </lineage>
</organism>